<dbReference type="InterPro" id="IPR012340">
    <property type="entry name" value="NA-bd_OB-fold"/>
</dbReference>
<dbReference type="GO" id="GO:0000783">
    <property type="term" value="C:nuclear telomere cap complex"/>
    <property type="evidence" value="ECO:0007669"/>
    <property type="project" value="TreeGrafter"/>
</dbReference>
<name>A0A8T3CY30_9TELE</name>
<proteinExistence type="inferred from homology"/>
<evidence type="ECO:0000256" key="9">
    <source>
        <dbReference type="ARBA" id="ARBA00084040"/>
    </source>
</evidence>
<evidence type="ECO:0000256" key="7">
    <source>
        <dbReference type="ARBA" id="ARBA00023125"/>
    </source>
</evidence>
<evidence type="ECO:0000256" key="8">
    <source>
        <dbReference type="ARBA" id="ARBA00023242"/>
    </source>
</evidence>
<evidence type="ECO:0000256" key="5">
    <source>
        <dbReference type="ARBA" id="ARBA00022454"/>
    </source>
</evidence>
<dbReference type="PANTHER" id="PTHR14513:SF0">
    <property type="entry name" value="PROTECTION OF TELOMERES PROTEIN 1"/>
    <property type="match status" value="1"/>
</dbReference>
<evidence type="ECO:0000256" key="3">
    <source>
        <dbReference type="ARBA" id="ARBA00008442"/>
    </source>
</evidence>
<dbReference type="InterPro" id="IPR028389">
    <property type="entry name" value="POT1"/>
</dbReference>
<gene>
    <name evidence="11" type="ORF">AGOR_G00185030</name>
</gene>
<comment type="similarity">
    <text evidence="3">Belongs to the telombin family.</text>
</comment>
<dbReference type="GO" id="GO:0098505">
    <property type="term" value="F:G-rich strand telomeric DNA binding"/>
    <property type="evidence" value="ECO:0007669"/>
    <property type="project" value="TreeGrafter"/>
</dbReference>
<dbReference type="CDD" id="cd20374">
    <property type="entry name" value="Pot1C"/>
    <property type="match status" value="1"/>
</dbReference>
<dbReference type="FunFam" id="2.40.50.140:FF:000138">
    <property type="entry name" value="Protection of telomeres 1 homolog"/>
    <property type="match status" value="1"/>
</dbReference>
<dbReference type="CDD" id="cd04497">
    <property type="entry name" value="hPOT1_OB1_like"/>
    <property type="match status" value="1"/>
</dbReference>
<evidence type="ECO:0000256" key="6">
    <source>
        <dbReference type="ARBA" id="ARBA00022895"/>
    </source>
</evidence>
<evidence type="ECO:0000313" key="12">
    <source>
        <dbReference type="Proteomes" id="UP000829720"/>
    </source>
</evidence>
<dbReference type="OrthoDB" id="2186770at2759"/>
<dbReference type="FunFam" id="2.40.50.140:FF:000119">
    <property type="entry name" value="Protection of telomeres 1 homolog"/>
    <property type="match status" value="1"/>
</dbReference>
<dbReference type="SUPFAM" id="SSF50249">
    <property type="entry name" value="Nucleic acid-binding proteins"/>
    <property type="match status" value="2"/>
</dbReference>
<dbReference type="Pfam" id="PF02765">
    <property type="entry name" value="POT1"/>
    <property type="match status" value="1"/>
</dbReference>
<dbReference type="Gene3D" id="2.40.50.140">
    <property type="entry name" value="Nucleic acid-binding proteins"/>
    <property type="match status" value="2"/>
</dbReference>
<dbReference type="SMART" id="SM00976">
    <property type="entry name" value="Telo_bind"/>
    <property type="match status" value="1"/>
</dbReference>
<keyword evidence="6" id="KW-0779">Telomere</keyword>
<dbReference type="AlphaFoldDB" id="A0A8T3CY30"/>
<evidence type="ECO:0000256" key="1">
    <source>
        <dbReference type="ARBA" id="ARBA00004123"/>
    </source>
</evidence>
<evidence type="ECO:0000313" key="11">
    <source>
        <dbReference type="EMBL" id="KAI1888427.1"/>
    </source>
</evidence>
<evidence type="ECO:0000256" key="2">
    <source>
        <dbReference type="ARBA" id="ARBA00004574"/>
    </source>
</evidence>
<sequence>MPIHVVTDLRAEVPSHLKKVPIPQLNRSSAVLGTCVKGKVIKKYPLVSLEEDDYVLKTVIQEHEDQLSLPPGSTSINAILFGPLAKEFSKTVNQGDLVVMAGFVVGRSPTAQKDGLHPCNLQLAGVDACIYVYPSSSTGSSTSTISALTPVPSAETTKPKYTYVALKDLKAGMIVNIYGVVTFFKQPFRTKGTDYCSTLKITDQSDIKLGCTIFSEKLEDHPQIYKIGDIVRLHRVKAQFFNGSINMVSTLGFSVVTFDGTVGSPMVPRTCSRSFHFSDEDRHTVERLRAWAASQSALPSMSSALLSSVRPRMYFDLTCQLLAKAVMDSSCTLLRVWDGTRCAEPLLNVSVEPEALEGSTAITGGRDNLVANVLAYDNHVEVARGLKPGSYLRIYNLHAISQSGDTPPGSGTGHLSFHLHGGTAYGRGIRVLPEDSPDLQELKRTLESLRSDPNDSSLVEVWCTPPESFDSDPENIATELTCDHTLSFVPLACVKKATPPEGFHVRAQLRSYQPERLHQALKLHCPECRTLQDVPDEETVSVLFQEALRGTESSREAWAHTRHLDSSDPGRKISLHLPSYGEKGNDELIFVEGATLEEVCRLSEGQRGMIPVKSSDRKLTLLDLSTPVLIHGSKRLYGCKRCSQVKWLEPEPEERGELNDRSIAEMLGVKLLQYVFLLKLELEDGSGSLDALLWKDAESFFCVPASDAAANQKMQDQIKQTMDRFSPPGGSLERPWLDLCLRSYTVEESGQQTVCYQIFNTVTRGAEHSSQL</sequence>
<dbReference type="GO" id="GO:0010521">
    <property type="term" value="F:telomerase inhibitor activity"/>
    <property type="evidence" value="ECO:0007669"/>
    <property type="project" value="TreeGrafter"/>
</dbReference>
<dbReference type="InterPro" id="IPR032042">
    <property type="entry name" value="POT1PC"/>
</dbReference>
<dbReference type="GO" id="GO:0016233">
    <property type="term" value="P:telomere capping"/>
    <property type="evidence" value="ECO:0007669"/>
    <property type="project" value="TreeGrafter"/>
</dbReference>
<comment type="caution">
    <text evidence="11">The sequence shown here is derived from an EMBL/GenBank/DDBJ whole genome shotgun (WGS) entry which is preliminary data.</text>
</comment>
<keyword evidence="8" id="KW-0539">Nucleus</keyword>
<keyword evidence="5" id="KW-0158">Chromosome</keyword>
<dbReference type="InterPro" id="IPR011564">
    <property type="entry name" value="Telomer_end-bd_POT1/Cdc13"/>
</dbReference>
<dbReference type="GO" id="GO:0005654">
    <property type="term" value="C:nucleoplasm"/>
    <property type="evidence" value="ECO:0007669"/>
    <property type="project" value="UniProtKB-ARBA"/>
</dbReference>
<keyword evidence="7" id="KW-0238">DNA-binding</keyword>
<dbReference type="GO" id="GO:0032210">
    <property type="term" value="P:regulation of telomere maintenance via telomerase"/>
    <property type="evidence" value="ECO:0007669"/>
    <property type="project" value="TreeGrafter"/>
</dbReference>
<evidence type="ECO:0000256" key="4">
    <source>
        <dbReference type="ARBA" id="ARBA00015253"/>
    </source>
</evidence>
<feature type="domain" description="Telomeric single stranded DNA binding POT1/Cdc13" evidence="10">
    <location>
        <begin position="163"/>
        <end position="293"/>
    </location>
</feature>
<reference evidence="11" key="1">
    <citation type="submission" date="2021-01" db="EMBL/GenBank/DDBJ databases">
        <authorList>
            <person name="Zahm M."/>
            <person name="Roques C."/>
            <person name="Cabau C."/>
            <person name="Klopp C."/>
            <person name="Donnadieu C."/>
            <person name="Jouanno E."/>
            <person name="Lampietro C."/>
            <person name="Louis A."/>
            <person name="Herpin A."/>
            <person name="Echchiki A."/>
            <person name="Berthelot C."/>
            <person name="Parey E."/>
            <person name="Roest-Crollius H."/>
            <person name="Braasch I."/>
            <person name="Postlethwait J."/>
            <person name="Bobe J."/>
            <person name="Montfort J."/>
            <person name="Bouchez O."/>
            <person name="Begum T."/>
            <person name="Mejri S."/>
            <person name="Adams A."/>
            <person name="Chen W.-J."/>
            <person name="Guiguen Y."/>
        </authorList>
    </citation>
    <scope>NUCLEOTIDE SEQUENCE</scope>
    <source>
        <tissue evidence="11">Blood</tissue>
    </source>
</reference>
<accession>A0A8T3CY30</accession>
<dbReference type="EMBL" id="JAERUA010000017">
    <property type="protein sequence ID" value="KAI1888427.1"/>
    <property type="molecule type" value="Genomic_DNA"/>
</dbReference>
<protein>
    <recommendedName>
        <fullName evidence="4">Protection of telomeres protein 1</fullName>
    </recommendedName>
    <alternativeName>
        <fullName evidence="9">POT1-like telomere end-binding protein</fullName>
    </alternativeName>
</protein>
<dbReference type="InterPro" id="IPR048953">
    <property type="entry name" value="POT1_C_insert"/>
</dbReference>
<dbReference type="CDD" id="cd04498">
    <property type="entry name" value="hPOT1_OB2"/>
    <property type="match status" value="1"/>
</dbReference>
<comment type="subcellular location">
    <subcellularLocation>
        <location evidence="2">Chromosome</location>
        <location evidence="2">Telomere</location>
    </subcellularLocation>
    <subcellularLocation>
        <location evidence="1">Nucleus</location>
    </subcellularLocation>
</comment>
<dbReference type="PANTHER" id="PTHR14513">
    <property type="entry name" value="PROTECTION OF TELOMERES 1"/>
    <property type="match status" value="1"/>
</dbReference>
<evidence type="ECO:0000259" key="10">
    <source>
        <dbReference type="SMART" id="SM00976"/>
    </source>
</evidence>
<dbReference type="Pfam" id="PF21375">
    <property type="entry name" value="POT1_C_insert"/>
    <property type="match status" value="1"/>
</dbReference>
<dbReference type="Pfam" id="PF16686">
    <property type="entry name" value="POT1PC"/>
    <property type="match status" value="1"/>
</dbReference>
<organism evidence="11 12">
    <name type="scientific">Albula goreensis</name>
    <dbReference type="NCBI Taxonomy" id="1534307"/>
    <lineage>
        <taxon>Eukaryota</taxon>
        <taxon>Metazoa</taxon>
        <taxon>Chordata</taxon>
        <taxon>Craniata</taxon>
        <taxon>Vertebrata</taxon>
        <taxon>Euteleostomi</taxon>
        <taxon>Actinopterygii</taxon>
        <taxon>Neopterygii</taxon>
        <taxon>Teleostei</taxon>
        <taxon>Albuliformes</taxon>
        <taxon>Albulidae</taxon>
        <taxon>Albula</taxon>
    </lineage>
</organism>
<dbReference type="Proteomes" id="UP000829720">
    <property type="component" value="Unassembled WGS sequence"/>
</dbReference>
<keyword evidence="12" id="KW-1185">Reference proteome</keyword>